<feature type="domain" description="Glycosyltransferase 2-like" evidence="4">
    <location>
        <begin position="4"/>
        <end position="159"/>
    </location>
</feature>
<evidence type="ECO:0000256" key="3">
    <source>
        <dbReference type="ARBA" id="ARBA00022679"/>
    </source>
</evidence>
<comment type="caution">
    <text evidence="5">The sequence shown here is derived from an EMBL/GenBank/DDBJ whole genome shotgun (WGS) entry which is preliminary data.</text>
</comment>
<dbReference type="RefSeq" id="WP_170013325.1">
    <property type="nucleotide sequence ID" value="NZ_JABCRE010000003.1"/>
</dbReference>
<accession>A0A848QPH7</accession>
<dbReference type="Gene3D" id="3.90.550.10">
    <property type="entry name" value="Spore Coat Polysaccharide Biosynthesis Protein SpsA, Chain A"/>
    <property type="match status" value="1"/>
</dbReference>
<keyword evidence="2" id="KW-0328">Glycosyltransferase</keyword>
<dbReference type="InterPro" id="IPR001173">
    <property type="entry name" value="Glyco_trans_2-like"/>
</dbReference>
<reference evidence="5 6" key="1">
    <citation type="submission" date="2020-04" db="EMBL/GenBank/DDBJ databases">
        <authorList>
            <person name="Liu A."/>
        </authorList>
    </citation>
    <scope>NUCLEOTIDE SEQUENCE [LARGE SCALE GENOMIC DNA]</scope>
    <source>
        <strain evidence="5 6">RZ02</strain>
    </source>
</reference>
<evidence type="ECO:0000313" key="6">
    <source>
        <dbReference type="Proteomes" id="UP000561181"/>
    </source>
</evidence>
<evidence type="ECO:0000313" key="5">
    <source>
        <dbReference type="EMBL" id="NMW32600.1"/>
    </source>
</evidence>
<proteinExistence type="inferred from homology"/>
<evidence type="ECO:0000259" key="4">
    <source>
        <dbReference type="Pfam" id="PF00535"/>
    </source>
</evidence>
<organism evidence="5 6">
    <name type="scientific">Pontixanthobacter rizhaonensis</name>
    <dbReference type="NCBI Taxonomy" id="2730337"/>
    <lineage>
        <taxon>Bacteria</taxon>
        <taxon>Pseudomonadati</taxon>
        <taxon>Pseudomonadota</taxon>
        <taxon>Alphaproteobacteria</taxon>
        <taxon>Sphingomonadales</taxon>
        <taxon>Erythrobacteraceae</taxon>
        <taxon>Pontixanthobacter</taxon>
    </lineage>
</organism>
<dbReference type="GO" id="GO:0016757">
    <property type="term" value="F:glycosyltransferase activity"/>
    <property type="evidence" value="ECO:0007669"/>
    <property type="project" value="UniProtKB-KW"/>
</dbReference>
<dbReference type="InterPro" id="IPR050834">
    <property type="entry name" value="Glycosyltransf_2"/>
</dbReference>
<keyword evidence="6" id="KW-1185">Reference proteome</keyword>
<name>A0A848QPH7_9SPHN</name>
<keyword evidence="3 5" id="KW-0808">Transferase</keyword>
<evidence type="ECO:0000256" key="2">
    <source>
        <dbReference type="ARBA" id="ARBA00022676"/>
    </source>
</evidence>
<dbReference type="EMBL" id="JABCRE010000003">
    <property type="protein sequence ID" value="NMW32600.1"/>
    <property type="molecule type" value="Genomic_DNA"/>
</dbReference>
<protein>
    <submittedName>
        <fullName evidence="5">Glycosyltransferase family 2 protein</fullName>
    </submittedName>
</protein>
<sequence length="293" mass="33827">MKITVGIPFFNAEKYLLDAIKSVFAQTHQDWELFLVDDGSTDRSLQIAESIRDPRVKVISDGHNRKLATRLNQITQITNCDIIARMDADDLMATDRLEKQLALLTARPDLDFVSSGLLSIDAEDRPVGKRWHFDTAIKREHLAAKRGAGIVHAAVMARRSWMLEHPYDQNVAIAQDYDLWMRASRSQDLKVEIIPEALYYVRELDSVTPDKLFRSYRVDRRTLWKYRRNLWEARHILKSVAKSIVLNGIIASGRFDALIRRRSSGTLEQYLIDQFERDLDKIRSVELSGSNEK</sequence>
<dbReference type="SUPFAM" id="SSF53448">
    <property type="entry name" value="Nucleotide-diphospho-sugar transferases"/>
    <property type="match status" value="1"/>
</dbReference>
<gene>
    <name evidence="5" type="ORF">HKD42_11055</name>
</gene>
<dbReference type="Pfam" id="PF00535">
    <property type="entry name" value="Glycos_transf_2"/>
    <property type="match status" value="1"/>
</dbReference>
<dbReference type="AlphaFoldDB" id="A0A848QPH7"/>
<evidence type="ECO:0000256" key="1">
    <source>
        <dbReference type="ARBA" id="ARBA00006739"/>
    </source>
</evidence>
<dbReference type="InterPro" id="IPR029044">
    <property type="entry name" value="Nucleotide-diphossugar_trans"/>
</dbReference>
<comment type="similarity">
    <text evidence="1">Belongs to the glycosyltransferase 2 family.</text>
</comment>
<dbReference type="PANTHER" id="PTHR43685:SF5">
    <property type="entry name" value="GLYCOSYLTRANSFERASE EPSE-RELATED"/>
    <property type="match status" value="1"/>
</dbReference>
<dbReference type="PANTHER" id="PTHR43685">
    <property type="entry name" value="GLYCOSYLTRANSFERASE"/>
    <property type="match status" value="1"/>
</dbReference>
<dbReference type="Proteomes" id="UP000561181">
    <property type="component" value="Unassembled WGS sequence"/>
</dbReference>